<evidence type="ECO:0000256" key="3">
    <source>
        <dbReference type="ARBA" id="ARBA00022692"/>
    </source>
</evidence>
<dbReference type="InterPro" id="IPR001762">
    <property type="entry name" value="Disintegrin_dom"/>
</dbReference>
<dbReference type="InterPro" id="IPR018358">
    <property type="entry name" value="Disintegrin_CS"/>
</dbReference>
<dbReference type="SMART" id="SM00050">
    <property type="entry name" value="DISIN"/>
    <property type="match status" value="1"/>
</dbReference>
<dbReference type="PANTHER" id="PTHR11905">
    <property type="entry name" value="ADAM A DISINTEGRIN AND METALLOPROTEASE DOMAIN"/>
    <property type="match status" value="1"/>
</dbReference>
<dbReference type="PROSITE" id="PS01186">
    <property type="entry name" value="EGF_2"/>
    <property type="match status" value="1"/>
</dbReference>
<comment type="subcellular location">
    <subcellularLocation>
        <location evidence="1">Membrane</location>
        <topology evidence="1">Single-pass type I membrane protein</topology>
    </subcellularLocation>
</comment>
<dbReference type="PROSITE" id="PS00427">
    <property type="entry name" value="DISINTEGRIN_1"/>
    <property type="match status" value="1"/>
</dbReference>
<dbReference type="PROSITE" id="PS50214">
    <property type="entry name" value="DISINTEGRIN_2"/>
    <property type="match status" value="1"/>
</dbReference>
<evidence type="ECO:0000256" key="2">
    <source>
        <dbReference type="ARBA" id="ARBA00022536"/>
    </source>
</evidence>
<dbReference type="PROSITE" id="PS50215">
    <property type="entry name" value="ADAM_MEPRO"/>
    <property type="match status" value="1"/>
</dbReference>
<dbReference type="Ensembl" id="ENSMUNT00000024119.2">
    <property type="protein sequence ID" value="ENSMUNP00000021092.2"/>
    <property type="gene ID" value="ENSMUNG00000015983.2"/>
</dbReference>
<accession>A0A8V5GLP7</accession>
<dbReference type="InterPro" id="IPR000742">
    <property type="entry name" value="EGF"/>
</dbReference>
<evidence type="ECO:0000313" key="10">
    <source>
        <dbReference type="Proteomes" id="UP000694405"/>
    </source>
</evidence>
<dbReference type="SUPFAM" id="SSF55486">
    <property type="entry name" value="Metalloproteases ('zincins'), catalytic domain"/>
    <property type="match status" value="1"/>
</dbReference>
<dbReference type="SUPFAM" id="SSF57552">
    <property type="entry name" value="Blood coagulation inhibitor (disintegrin)"/>
    <property type="match status" value="1"/>
</dbReference>
<dbReference type="PRINTS" id="PR00289">
    <property type="entry name" value="DISINTEGRIN"/>
</dbReference>
<dbReference type="SMART" id="SM00608">
    <property type="entry name" value="ACR"/>
    <property type="match status" value="1"/>
</dbReference>
<dbReference type="FunFam" id="3.40.390.10:FF:000002">
    <property type="entry name" value="Disintegrin and metalloproteinase domain-containing protein 22"/>
    <property type="match status" value="1"/>
</dbReference>
<dbReference type="InterPro" id="IPR013111">
    <property type="entry name" value="EGF_extracell"/>
</dbReference>
<dbReference type="GO" id="GO:0009897">
    <property type="term" value="C:external side of plasma membrane"/>
    <property type="evidence" value="ECO:0007669"/>
    <property type="project" value="TreeGrafter"/>
</dbReference>
<dbReference type="CDD" id="cd04269">
    <property type="entry name" value="ZnMc_adamalysin_II_like"/>
    <property type="match status" value="1"/>
</dbReference>
<organism evidence="9 10">
    <name type="scientific">Melopsittacus undulatus</name>
    <name type="common">Budgerigar</name>
    <name type="synonym">Psittacus undulatus</name>
    <dbReference type="NCBI Taxonomy" id="13146"/>
    <lineage>
        <taxon>Eukaryota</taxon>
        <taxon>Metazoa</taxon>
        <taxon>Chordata</taxon>
        <taxon>Craniata</taxon>
        <taxon>Vertebrata</taxon>
        <taxon>Euteleostomi</taxon>
        <taxon>Archelosauria</taxon>
        <taxon>Archosauria</taxon>
        <taxon>Dinosauria</taxon>
        <taxon>Saurischia</taxon>
        <taxon>Theropoda</taxon>
        <taxon>Coelurosauria</taxon>
        <taxon>Aves</taxon>
        <taxon>Neognathae</taxon>
        <taxon>Neoaves</taxon>
        <taxon>Telluraves</taxon>
        <taxon>Australaves</taxon>
        <taxon>Psittaciformes</taxon>
        <taxon>Psittaculidae</taxon>
        <taxon>Melopsittacus</taxon>
    </lineage>
</organism>
<reference evidence="9" key="2">
    <citation type="submission" date="2025-08" db="UniProtKB">
        <authorList>
            <consortium name="Ensembl"/>
        </authorList>
    </citation>
    <scope>IDENTIFICATION</scope>
</reference>
<dbReference type="PROSITE" id="PS50026">
    <property type="entry name" value="EGF_3"/>
    <property type="match status" value="1"/>
</dbReference>
<evidence type="ECO:0000256" key="4">
    <source>
        <dbReference type="ARBA" id="ARBA00022989"/>
    </source>
</evidence>
<dbReference type="InterPro" id="IPR006586">
    <property type="entry name" value="ADAM_Cys-rich"/>
</dbReference>
<dbReference type="InterPro" id="IPR024079">
    <property type="entry name" value="MetalloPept_cat_dom_sf"/>
</dbReference>
<dbReference type="AlphaFoldDB" id="A0A8C6K1Z8"/>
<dbReference type="Pfam" id="PF07974">
    <property type="entry name" value="EGF_2"/>
    <property type="match status" value="1"/>
</dbReference>
<keyword evidence="4" id="KW-1133">Transmembrane helix</keyword>
<dbReference type="GO" id="GO:1990913">
    <property type="term" value="C:sperm head plasma membrane"/>
    <property type="evidence" value="ECO:0007669"/>
    <property type="project" value="TreeGrafter"/>
</dbReference>
<evidence type="ECO:0000256" key="5">
    <source>
        <dbReference type="ARBA" id="ARBA00023136"/>
    </source>
</evidence>
<dbReference type="Gene3D" id="4.10.70.10">
    <property type="entry name" value="Disintegrin domain"/>
    <property type="match status" value="1"/>
</dbReference>
<comment type="caution">
    <text evidence="8">Lacks conserved residue(s) required for the propagation of feature annotation.</text>
</comment>
<dbReference type="GO" id="GO:0004222">
    <property type="term" value="F:metalloendopeptidase activity"/>
    <property type="evidence" value="ECO:0007669"/>
    <property type="project" value="InterPro"/>
</dbReference>
<dbReference type="Pfam" id="PF01421">
    <property type="entry name" value="Reprolysin"/>
    <property type="match status" value="1"/>
</dbReference>
<evidence type="ECO:0000256" key="6">
    <source>
        <dbReference type="ARBA" id="ARBA00023157"/>
    </source>
</evidence>
<evidence type="ECO:0000313" key="9">
    <source>
        <dbReference type="Ensembl" id="ENSMUNP00000021092.2"/>
    </source>
</evidence>
<evidence type="ECO:0000256" key="8">
    <source>
        <dbReference type="PROSITE-ProRule" id="PRU00076"/>
    </source>
</evidence>
<dbReference type="InterPro" id="IPR034027">
    <property type="entry name" value="Reprolysin_adamalysin"/>
</dbReference>
<name>A0A8C6K1Z8_MELUD</name>
<dbReference type="InterPro" id="IPR001590">
    <property type="entry name" value="Peptidase_M12B"/>
</dbReference>
<dbReference type="InterPro" id="IPR036436">
    <property type="entry name" value="Disintegrin_dom_sf"/>
</dbReference>
<evidence type="ECO:0000256" key="7">
    <source>
        <dbReference type="PROSITE-ProRule" id="PRU00068"/>
    </source>
</evidence>
<dbReference type="GO" id="GO:0008584">
    <property type="term" value="P:male gonad development"/>
    <property type="evidence" value="ECO:0007669"/>
    <property type="project" value="TreeGrafter"/>
</dbReference>
<dbReference type="Pfam" id="PF00200">
    <property type="entry name" value="Disintegrin"/>
    <property type="match status" value="1"/>
</dbReference>
<reference evidence="9" key="1">
    <citation type="submission" date="2020-03" db="EMBL/GenBank/DDBJ databases">
        <title>Melopsittacus undulatus (budgerigar) genome, bMelUnd1, maternal haplotype with Z.</title>
        <authorList>
            <person name="Gedman G."/>
            <person name="Mountcastle J."/>
            <person name="Haase B."/>
            <person name="Formenti G."/>
            <person name="Wright T."/>
            <person name="Apodaca J."/>
            <person name="Pelan S."/>
            <person name="Chow W."/>
            <person name="Rhie A."/>
            <person name="Howe K."/>
            <person name="Fedrigo O."/>
            <person name="Jarvis E.D."/>
        </authorList>
    </citation>
    <scope>NUCLEOTIDE SEQUENCE [LARGE SCALE GENOMIC DNA]</scope>
</reference>
<feature type="disulfide bond" evidence="7">
    <location>
        <begin position="457"/>
        <end position="477"/>
    </location>
</feature>
<dbReference type="Pfam" id="PF01562">
    <property type="entry name" value="Pep_M12B_propep"/>
    <property type="match status" value="1"/>
</dbReference>
<accession>A0A8C6K1Z8</accession>
<keyword evidence="3" id="KW-0812">Transmembrane</keyword>
<dbReference type="Pfam" id="PF08516">
    <property type="entry name" value="ADAM_CR"/>
    <property type="match status" value="1"/>
</dbReference>
<dbReference type="InterPro" id="IPR002870">
    <property type="entry name" value="Peptidase_M12B_N"/>
</dbReference>
<dbReference type="GO" id="GO:0006508">
    <property type="term" value="P:proteolysis"/>
    <property type="evidence" value="ECO:0007669"/>
    <property type="project" value="InterPro"/>
</dbReference>
<dbReference type="Proteomes" id="UP000694405">
    <property type="component" value="Chromosome 12"/>
</dbReference>
<protein>
    <submittedName>
        <fullName evidence="9">Uncharacterized protein</fullName>
    </submittedName>
</protein>
<keyword evidence="5" id="KW-0472">Membrane</keyword>
<reference evidence="9" key="3">
    <citation type="submission" date="2025-09" db="UniProtKB">
        <authorList>
            <consortium name="Ensembl"/>
        </authorList>
    </citation>
    <scope>IDENTIFICATION</scope>
</reference>
<sequence>SGREERQCLCRGVFLLGLGLSFLLQGLLLPCADCSLQTTLDNTVYEIVIPRKLASSAGKSRKEEVSYGINIQGITYTLRLRQKDLIVKDFPVFARDSHGQMKAKQPDVPVHCYYDGYVEGILNSRVTLNVCSGLRGLLQFGNSSYSIEPLPGDTKGQHLLLWRDVAVPGTMYMYDMPTERQWFPRPSKEAEGHFQLQGHTRYMELFVVVDKEGFDAFGRSITNVTLEVIEILNLVDGMFKSLHLRVMATALEIWVEKNPISITRSINRVLHDFNHWRKQSLKYTTHDVGCLFASMDFGHGTGGLHMSGKSNLGSACDKNRASAVVSFARQPYVETAVSVAHVLGYALGMTYDHSYCTCGNSSRCIMSVNSPVNYQFSNCSKRHYFDLISSGQGFCLDNVPESVMTTVLRRCKNRVLRPGDMCQSDPCCDIACQRKGALCTSGRCCRNCRLLPEGEVCRESAGPCDLPEYCNGTSEHCPADVVKQDGTVCAEDGYCYSGKCQSPTLQCVSIFGKGAKPAPLSCFQEVNMKGDRFGNCFGDGADVSFQKCKLENVLCGRMQCVNVRHLPRLEDHTTVIQTPVGDTWCWGTDYHLGVHILDPGLVKDGMQCGEKKICINRTCVPEGRYLTSRCSARETCSGKGVCNSNGNCHCDNGWAPPYCQYVGFGGSIDSGPAPHHLDRSLQEGLEQVKQLSAASHPCQAELTKKARLLWRCPWGLGAAGAGAALQQNRYKKPS</sequence>
<feature type="disulfide bond" evidence="8">
    <location>
        <begin position="650"/>
        <end position="659"/>
    </location>
</feature>
<keyword evidence="10" id="KW-1185">Reference proteome</keyword>
<dbReference type="PANTHER" id="PTHR11905:SF120">
    <property type="entry name" value="DISINTEGRIN AND METALLOPROTEINASE DOMAIN-CONTAINING PROTEIN 1A"/>
    <property type="match status" value="1"/>
</dbReference>
<proteinExistence type="predicted"/>
<evidence type="ECO:0000256" key="1">
    <source>
        <dbReference type="ARBA" id="ARBA00004479"/>
    </source>
</evidence>
<dbReference type="Gene3D" id="3.40.390.10">
    <property type="entry name" value="Collagenase (Catalytic Domain)"/>
    <property type="match status" value="1"/>
</dbReference>
<keyword evidence="2 8" id="KW-0245">EGF-like domain</keyword>
<keyword evidence="6 8" id="KW-1015">Disulfide bond</keyword>